<dbReference type="RefSeq" id="YP_009116632.1">
    <property type="nucleotide sequence ID" value="NC_026238.1"/>
</dbReference>
<dbReference type="EMBL" id="KM078034">
    <property type="protein sequence ID" value="AIS93170.1"/>
    <property type="molecule type" value="Genomic_DNA"/>
</dbReference>
<evidence type="ECO:0000313" key="2">
    <source>
        <dbReference type="Proteomes" id="UP000204385"/>
    </source>
</evidence>
<reference evidence="1 2" key="1">
    <citation type="journal article" date="2015" name="Virus Genes">
        <title>A variant of Rubus yellow net virus with altered genomic organization.</title>
        <authorList>
            <person name="Diaz-Lara A."/>
            <person name="Mosier N.J."/>
            <person name="Keller K.E."/>
            <person name="Martin R.R."/>
        </authorList>
    </citation>
    <scope>NUCLEOTIDE SEQUENCE [LARGE SCALE GENOMIC DNA]</scope>
    <source>
        <strain evidence="1 2">Baumforth's Seedling A</strain>
    </source>
</reference>
<keyword evidence="2" id="KW-1185">Reference proteome</keyword>
<dbReference type="KEGG" id="vg:22921850"/>
<proteinExistence type="predicted"/>
<dbReference type="GeneID" id="22921850"/>
<protein>
    <submittedName>
        <fullName evidence="1">Uncharacterized protein</fullName>
    </submittedName>
</protein>
<evidence type="ECO:0000313" key="1">
    <source>
        <dbReference type="EMBL" id="AIS93170.1"/>
    </source>
</evidence>
<dbReference type="Proteomes" id="UP000204385">
    <property type="component" value="Segment"/>
</dbReference>
<organism evidence="1 2">
    <name type="scientific">Rubus yellow net virus</name>
    <dbReference type="NCBI Taxonomy" id="198310"/>
    <lineage>
        <taxon>Viruses</taxon>
        <taxon>Riboviria</taxon>
        <taxon>Pararnavirae</taxon>
        <taxon>Artverviricota</taxon>
        <taxon>Revtraviricetes</taxon>
        <taxon>Ortervirales</taxon>
        <taxon>Caulimoviridae</taxon>
        <taxon>Badnavirus</taxon>
        <taxon>Badnavirus reterubi</taxon>
    </lineage>
</organism>
<name>A0A097DCY2_9VIRU</name>
<sequence length="69" mass="7336">MCCALGVFCCYQHDPIVHPCTYRTEVDVACSAGDSSTVRCFVTTDAANPVADRHFLGVTPGVCAVLLDL</sequence>
<accession>A0A097DCY2</accession>